<feature type="transmembrane region" description="Helical" evidence="1">
    <location>
        <begin position="113"/>
        <end position="136"/>
    </location>
</feature>
<name>A2EW49_TRIV3</name>
<reference evidence="2" key="1">
    <citation type="submission" date="2006-10" db="EMBL/GenBank/DDBJ databases">
        <authorList>
            <person name="Amadeo P."/>
            <person name="Zhao Q."/>
            <person name="Wortman J."/>
            <person name="Fraser-Liggett C."/>
            <person name="Carlton J."/>
        </authorList>
    </citation>
    <scope>NUCLEOTIDE SEQUENCE</scope>
    <source>
        <strain evidence="2">G3</strain>
    </source>
</reference>
<dbReference type="InParanoid" id="A2EW49"/>
<keyword evidence="1" id="KW-1133">Transmembrane helix</keyword>
<evidence type="ECO:0008006" key="4">
    <source>
        <dbReference type="Google" id="ProtNLM"/>
    </source>
</evidence>
<keyword evidence="3" id="KW-1185">Reference proteome</keyword>
<dbReference type="VEuPathDB" id="TrichDB:TVAG_329080"/>
<dbReference type="RefSeq" id="XP_001315358.1">
    <property type="nucleotide sequence ID" value="XM_001315323.1"/>
</dbReference>
<gene>
    <name evidence="2" type="ORF">TVAG_329080</name>
</gene>
<proteinExistence type="predicted"/>
<dbReference type="AlphaFoldDB" id="A2EW49"/>
<evidence type="ECO:0000313" key="2">
    <source>
        <dbReference type="EMBL" id="EAY03135.1"/>
    </source>
</evidence>
<feature type="transmembrane region" description="Helical" evidence="1">
    <location>
        <begin position="6"/>
        <end position="29"/>
    </location>
</feature>
<protein>
    <recommendedName>
        <fullName evidence="4">PQ loop repeat family protein</fullName>
    </recommendedName>
</protein>
<dbReference type="EMBL" id="DS113514">
    <property type="protein sequence ID" value="EAY03135.1"/>
    <property type="molecule type" value="Genomic_DNA"/>
</dbReference>
<reference evidence="2" key="2">
    <citation type="journal article" date="2007" name="Science">
        <title>Draft genome sequence of the sexually transmitted pathogen Trichomonas vaginalis.</title>
        <authorList>
            <person name="Carlton J.M."/>
            <person name="Hirt R.P."/>
            <person name="Silva J.C."/>
            <person name="Delcher A.L."/>
            <person name="Schatz M."/>
            <person name="Zhao Q."/>
            <person name="Wortman J.R."/>
            <person name="Bidwell S.L."/>
            <person name="Alsmark U.C.M."/>
            <person name="Besteiro S."/>
            <person name="Sicheritz-Ponten T."/>
            <person name="Noel C.J."/>
            <person name="Dacks J.B."/>
            <person name="Foster P.G."/>
            <person name="Simillion C."/>
            <person name="Van de Peer Y."/>
            <person name="Miranda-Saavedra D."/>
            <person name="Barton G.J."/>
            <person name="Westrop G.D."/>
            <person name="Mueller S."/>
            <person name="Dessi D."/>
            <person name="Fiori P.L."/>
            <person name="Ren Q."/>
            <person name="Paulsen I."/>
            <person name="Zhang H."/>
            <person name="Bastida-Corcuera F.D."/>
            <person name="Simoes-Barbosa A."/>
            <person name="Brown M.T."/>
            <person name="Hayes R.D."/>
            <person name="Mukherjee M."/>
            <person name="Okumura C.Y."/>
            <person name="Schneider R."/>
            <person name="Smith A.J."/>
            <person name="Vanacova S."/>
            <person name="Villalvazo M."/>
            <person name="Haas B.J."/>
            <person name="Pertea M."/>
            <person name="Feldblyum T.V."/>
            <person name="Utterback T.R."/>
            <person name="Shu C.L."/>
            <person name="Osoegawa K."/>
            <person name="de Jong P.J."/>
            <person name="Hrdy I."/>
            <person name="Horvathova L."/>
            <person name="Zubacova Z."/>
            <person name="Dolezal P."/>
            <person name="Malik S.B."/>
            <person name="Logsdon J.M. Jr."/>
            <person name="Henze K."/>
            <person name="Gupta A."/>
            <person name="Wang C.C."/>
            <person name="Dunne R.L."/>
            <person name="Upcroft J.A."/>
            <person name="Upcroft P."/>
            <person name="White O."/>
            <person name="Salzberg S.L."/>
            <person name="Tang P."/>
            <person name="Chiu C.-H."/>
            <person name="Lee Y.-S."/>
            <person name="Embley T.M."/>
            <person name="Coombs G.H."/>
            <person name="Mottram J.C."/>
            <person name="Tachezy J."/>
            <person name="Fraser-Liggett C.M."/>
            <person name="Johnson P.J."/>
        </authorList>
    </citation>
    <scope>NUCLEOTIDE SEQUENCE [LARGE SCALE GENOMIC DNA]</scope>
    <source>
        <strain evidence="2">G3</strain>
    </source>
</reference>
<dbReference type="Proteomes" id="UP000001542">
    <property type="component" value="Unassembled WGS sequence"/>
</dbReference>
<feature type="transmembrane region" description="Helical" evidence="1">
    <location>
        <begin position="142"/>
        <end position="164"/>
    </location>
</feature>
<keyword evidence="1" id="KW-0812">Transmembrane</keyword>
<evidence type="ECO:0000256" key="1">
    <source>
        <dbReference type="SAM" id="Phobius"/>
    </source>
</evidence>
<dbReference type="KEGG" id="tva:75666824"/>
<dbReference type="VEuPathDB" id="TrichDB:TVAGG3_0686790"/>
<feature type="transmembrane region" description="Helical" evidence="1">
    <location>
        <begin position="79"/>
        <end position="101"/>
    </location>
</feature>
<sequence>MNSKYLFAQIQMMITLFLFWYSSLPIIFYGSFFNFKATKSHKNDKKFMDVVLPIGMFTLYISIMLCLTIYFVIYGYQHISAYVIYILGITPCILYIIQGVLDSFLINTLKDRSSFLIIPLVALIIGNTILLIELLLNHSHIWLVKIPIIISILTKSCVLATCFYHKYHARNLAPAPLIAEESSDDEFTDSNNEAPKQAI</sequence>
<evidence type="ECO:0000313" key="3">
    <source>
        <dbReference type="Proteomes" id="UP000001542"/>
    </source>
</evidence>
<dbReference type="SMR" id="A2EW49"/>
<accession>A2EW49</accession>
<keyword evidence="1" id="KW-0472">Membrane</keyword>
<feature type="transmembrane region" description="Helical" evidence="1">
    <location>
        <begin position="50"/>
        <end position="73"/>
    </location>
</feature>
<organism evidence="2 3">
    <name type="scientific">Trichomonas vaginalis (strain ATCC PRA-98 / G3)</name>
    <dbReference type="NCBI Taxonomy" id="412133"/>
    <lineage>
        <taxon>Eukaryota</taxon>
        <taxon>Metamonada</taxon>
        <taxon>Parabasalia</taxon>
        <taxon>Trichomonadida</taxon>
        <taxon>Trichomonadidae</taxon>
        <taxon>Trichomonas</taxon>
    </lineage>
</organism>